<evidence type="ECO:0000256" key="1">
    <source>
        <dbReference type="SAM" id="MobiDB-lite"/>
    </source>
</evidence>
<dbReference type="AlphaFoldDB" id="A0A1V3XBG6"/>
<gene>
    <name evidence="2" type="ORF">BZL30_4233</name>
</gene>
<comment type="caution">
    <text evidence="2">The sequence shown here is derived from an EMBL/GenBank/DDBJ whole genome shotgun (WGS) entry which is preliminary data.</text>
</comment>
<accession>A0A1V3XBG6</accession>
<organism evidence="2 3">
    <name type="scientific">Mycobacterium kansasii</name>
    <dbReference type="NCBI Taxonomy" id="1768"/>
    <lineage>
        <taxon>Bacteria</taxon>
        <taxon>Bacillati</taxon>
        <taxon>Actinomycetota</taxon>
        <taxon>Actinomycetes</taxon>
        <taxon>Mycobacteriales</taxon>
        <taxon>Mycobacteriaceae</taxon>
        <taxon>Mycobacterium</taxon>
    </lineage>
</organism>
<protein>
    <submittedName>
        <fullName evidence="2">Uncharacterized protein</fullName>
    </submittedName>
</protein>
<dbReference type="EMBL" id="MVBM01000003">
    <property type="protein sequence ID" value="OOK76573.1"/>
    <property type="molecule type" value="Genomic_DNA"/>
</dbReference>
<sequence length="94" mass="10759">MSPRVCWVLAEYPPWQEVRAKPRASPPKQTSRRASKAAFADIDTPKNPGWRYPIAEQIALRPVRVLGFRIGLPRSGLRELTHRRIRDSSRSIAL</sequence>
<evidence type="ECO:0000313" key="2">
    <source>
        <dbReference type="EMBL" id="OOK76573.1"/>
    </source>
</evidence>
<dbReference type="Proteomes" id="UP000189229">
    <property type="component" value="Unassembled WGS sequence"/>
</dbReference>
<proteinExistence type="predicted"/>
<reference evidence="2 3" key="1">
    <citation type="submission" date="2017-02" db="EMBL/GenBank/DDBJ databases">
        <title>Complete genome sequences of Mycobacterium kansasii strains isolated from rhesus macaques.</title>
        <authorList>
            <person name="Panda A."/>
            <person name="Nagaraj S."/>
            <person name="Zhao X."/>
            <person name="Tettelin H."/>
            <person name="Detolla L.J."/>
        </authorList>
    </citation>
    <scope>NUCLEOTIDE SEQUENCE [LARGE SCALE GENOMIC DNA]</scope>
    <source>
        <strain evidence="2 3">11-3813</strain>
    </source>
</reference>
<evidence type="ECO:0000313" key="3">
    <source>
        <dbReference type="Proteomes" id="UP000189229"/>
    </source>
</evidence>
<name>A0A1V3XBG6_MYCKA</name>
<feature type="region of interest" description="Disordered" evidence="1">
    <location>
        <begin position="19"/>
        <end position="42"/>
    </location>
</feature>